<dbReference type="PANTHER" id="PTHR47515:SF1">
    <property type="entry name" value="BLR2054 PROTEIN"/>
    <property type="match status" value="1"/>
</dbReference>
<evidence type="ECO:0000313" key="1">
    <source>
        <dbReference type="EMBL" id="PZX12361.1"/>
    </source>
</evidence>
<comment type="caution">
    <text evidence="1">The sequence shown here is derived from an EMBL/GenBank/DDBJ whole genome shotgun (WGS) entry which is preliminary data.</text>
</comment>
<dbReference type="SUPFAM" id="SSF53098">
    <property type="entry name" value="Ribonuclease H-like"/>
    <property type="match status" value="1"/>
</dbReference>
<keyword evidence="2" id="KW-1185">Reference proteome</keyword>
<proteinExistence type="predicted"/>
<dbReference type="EMBL" id="QKZL01000024">
    <property type="protein sequence ID" value="PZX12361.1"/>
    <property type="molecule type" value="Genomic_DNA"/>
</dbReference>
<dbReference type="Proteomes" id="UP000248916">
    <property type="component" value="Unassembled WGS sequence"/>
</dbReference>
<dbReference type="InterPro" id="IPR012337">
    <property type="entry name" value="RNaseH-like_sf"/>
</dbReference>
<dbReference type="Gene3D" id="3.30.420.10">
    <property type="entry name" value="Ribonuclease H-like superfamily/Ribonuclease H"/>
    <property type="match status" value="1"/>
</dbReference>
<dbReference type="GO" id="GO:0003676">
    <property type="term" value="F:nucleic acid binding"/>
    <property type="evidence" value="ECO:0007669"/>
    <property type="project" value="InterPro"/>
</dbReference>
<reference evidence="1 2" key="1">
    <citation type="submission" date="2018-06" db="EMBL/GenBank/DDBJ databases">
        <title>Genomic Encyclopedia of Archaeal and Bacterial Type Strains, Phase II (KMG-II): from individual species to whole genera.</title>
        <authorList>
            <person name="Goeker M."/>
        </authorList>
    </citation>
    <scope>NUCLEOTIDE SEQUENCE [LARGE SCALE GENOMIC DNA]</scope>
    <source>
        <strain evidence="1 2">DSM 22009</strain>
    </source>
</reference>
<dbReference type="InterPro" id="IPR036397">
    <property type="entry name" value="RNaseH_sf"/>
</dbReference>
<dbReference type="AlphaFoldDB" id="A0A2W7MXH5"/>
<name>A0A2W7MXH5_9RHOB</name>
<dbReference type="PANTHER" id="PTHR47515">
    <property type="entry name" value="LOW CALCIUM RESPONSE LOCUS PROTEIN T"/>
    <property type="match status" value="1"/>
</dbReference>
<evidence type="ECO:0008006" key="3">
    <source>
        <dbReference type="Google" id="ProtNLM"/>
    </source>
</evidence>
<evidence type="ECO:0000313" key="2">
    <source>
        <dbReference type="Proteomes" id="UP000248916"/>
    </source>
</evidence>
<protein>
    <recommendedName>
        <fullName evidence="3">Integrase-like protein</fullName>
    </recommendedName>
</protein>
<sequence length="56" mass="6283">MLNIVDEFTRKCVAIRVNRKLNSAAVIDVLTDLFILRGVPGHVRSDNVLCREFLAA</sequence>
<gene>
    <name evidence="1" type="ORF">LX81_03619</name>
</gene>
<organism evidence="1 2">
    <name type="scientific">Palleronia aestuarii</name>
    <dbReference type="NCBI Taxonomy" id="568105"/>
    <lineage>
        <taxon>Bacteria</taxon>
        <taxon>Pseudomonadati</taxon>
        <taxon>Pseudomonadota</taxon>
        <taxon>Alphaproteobacteria</taxon>
        <taxon>Rhodobacterales</taxon>
        <taxon>Roseobacteraceae</taxon>
        <taxon>Palleronia</taxon>
    </lineage>
</organism>
<accession>A0A2W7MXH5</accession>